<accession>A0AAX4KPB1</accession>
<sequence>MRVYSIDDLNTTDPFIATTYICSSGPLPYDDRTAEKIPISTPLFRTDTFLMVPCSHEQYYDFDDLWKLVLFENYPAPSKDPEFQHVYSCRPKFPRIDPEAIADRLGQDKSKEFQDVCSHARSIEKELIESVEGKGRLDRPWIQSVGQLTEKSTPDQLIRDTQKGLEEFSKFVNDTAKESFTANGKEYRHFVWSQEELLSRYVWNSTRGQTYDSFDHGMSWLKELNRIRPTEDLVTDMNALEITDKDDGERGENERPKFTVVTIPYLEEGIHPQVDNSAFKGLVGSKGKLLVKYIHSGSGGSFEDWSAMEKFKSRFEKSLRDTQPEQDEQVLSEIGLEEFIRRSKEWEQSIEQYAENIFNQNRSIRPENVWHMSITGSELDKYMPLTAKRLGVVDWAHYRDNVNTFASWYENEYRKVSPDQAQNTSASVISKEEEDEGSDDEFGLDEPTWNAMVALNKFSRDESIFIRDLPQKLSVSKHLFPSTASTGSSEEAKSSQVSVDK</sequence>
<reference evidence="2 3" key="1">
    <citation type="submission" date="2024-01" db="EMBL/GenBank/DDBJ databases">
        <title>Comparative genomics of Cryptococcus and Kwoniella reveals pathogenesis evolution and contrasting modes of karyotype evolution via chromosome fusion or intercentromeric recombination.</title>
        <authorList>
            <person name="Coelho M.A."/>
            <person name="David-Palma M."/>
            <person name="Shea T."/>
            <person name="Bowers K."/>
            <person name="McGinley-Smith S."/>
            <person name="Mohammad A.W."/>
            <person name="Gnirke A."/>
            <person name="Yurkov A.M."/>
            <person name="Nowrousian M."/>
            <person name="Sun S."/>
            <person name="Cuomo C.A."/>
            <person name="Heitman J."/>
        </authorList>
    </citation>
    <scope>NUCLEOTIDE SEQUENCE [LARGE SCALE GENOMIC DNA]</scope>
    <source>
        <strain evidence="2 3">PYCC6329</strain>
    </source>
</reference>
<feature type="region of interest" description="Disordered" evidence="1">
    <location>
        <begin position="419"/>
        <end position="445"/>
    </location>
</feature>
<feature type="region of interest" description="Disordered" evidence="1">
    <location>
        <begin position="480"/>
        <end position="501"/>
    </location>
</feature>
<proteinExistence type="predicted"/>
<feature type="compositionally biased region" description="Polar residues" evidence="1">
    <location>
        <begin position="482"/>
        <end position="501"/>
    </location>
</feature>
<evidence type="ECO:0000313" key="3">
    <source>
        <dbReference type="Proteomes" id="UP001358614"/>
    </source>
</evidence>
<dbReference type="AlphaFoldDB" id="A0AAX4KPB1"/>
<gene>
    <name evidence="2" type="ORF">V865_006283</name>
</gene>
<keyword evidence="3" id="KW-1185">Reference proteome</keyword>
<evidence type="ECO:0000313" key="2">
    <source>
        <dbReference type="EMBL" id="WWD08172.1"/>
    </source>
</evidence>
<feature type="compositionally biased region" description="Polar residues" evidence="1">
    <location>
        <begin position="419"/>
        <end position="428"/>
    </location>
</feature>
<name>A0AAX4KPB1_9TREE</name>
<organism evidence="2 3">
    <name type="scientific">Kwoniella europaea PYCC6329</name>
    <dbReference type="NCBI Taxonomy" id="1423913"/>
    <lineage>
        <taxon>Eukaryota</taxon>
        <taxon>Fungi</taxon>
        <taxon>Dikarya</taxon>
        <taxon>Basidiomycota</taxon>
        <taxon>Agaricomycotina</taxon>
        <taxon>Tremellomycetes</taxon>
        <taxon>Tremellales</taxon>
        <taxon>Cryptococcaceae</taxon>
        <taxon>Kwoniella</taxon>
    </lineage>
</organism>
<dbReference type="GeneID" id="91105084"/>
<evidence type="ECO:0000256" key="1">
    <source>
        <dbReference type="SAM" id="MobiDB-lite"/>
    </source>
</evidence>
<dbReference type="RefSeq" id="XP_066086139.1">
    <property type="nucleotide sequence ID" value="XM_066230042.1"/>
</dbReference>
<dbReference type="EMBL" id="CP144089">
    <property type="protein sequence ID" value="WWD08172.1"/>
    <property type="molecule type" value="Genomic_DNA"/>
</dbReference>
<dbReference type="KEGG" id="ker:91105084"/>
<feature type="compositionally biased region" description="Acidic residues" evidence="1">
    <location>
        <begin position="432"/>
        <end position="444"/>
    </location>
</feature>
<protein>
    <submittedName>
        <fullName evidence="2">Uncharacterized protein</fullName>
    </submittedName>
</protein>
<dbReference type="Proteomes" id="UP001358614">
    <property type="component" value="Chromosome 1"/>
</dbReference>